<feature type="region of interest" description="Disordered" evidence="1">
    <location>
        <begin position="1"/>
        <end position="33"/>
    </location>
</feature>
<organism evidence="4 5">
    <name type="scientific">Acrocarpospora corrugata</name>
    <dbReference type="NCBI Taxonomy" id="35763"/>
    <lineage>
        <taxon>Bacteria</taxon>
        <taxon>Bacillati</taxon>
        <taxon>Actinomycetota</taxon>
        <taxon>Actinomycetes</taxon>
        <taxon>Streptosporangiales</taxon>
        <taxon>Streptosporangiaceae</taxon>
        <taxon>Acrocarpospora</taxon>
    </lineage>
</organism>
<evidence type="ECO:0000259" key="3">
    <source>
        <dbReference type="PROSITE" id="PS50943"/>
    </source>
</evidence>
<comment type="caution">
    <text evidence="4">The sequence shown here is derived from an EMBL/GenBank/DDBJ whole genome shotgun (WGS) entry which is preliminary data.</text>
</comment>
<gene>
    <name evidence="4" type="ORF">Acor_44640</name>
</gene>
<sequence length="845" mass="93638">MGEWQKMADRVGQQKKRGSGGRTTPGIVPPDPLSVDPVMRPWAEFTRLIHDELYAVGDPATRLSQSELGRKANISRAHMSNIFAGRAYTWQTCRALVAALGGDPAEWESRHRMTEERVRQGAVDLAGLIPLPGAGSATESAREIRDWDSRRGRRWRGLTRWLRALTRRGEGGSDESREGTLHRTISAAAKIVRRAEADYYLTPRFSVLADAPVASRRKRSIRRAGWKREPPRPRTIRELYAASGKSLMLIAQPGLGKSTQLAKLARHLAAEALAASQAGHRHQLPVLLDLATYRKSERLEDWIATAAHRQRGVAEARARLLLAEDALLPILDGLDTVPEADREECVTQLRRFQEKCTGLVVSCRTADEELARRVGALLSVELAAPTTDDVQNYLLADQAALTDVKAALDDDESLWELFLSPLMLKIIHRTYAGRTAPELKVSADLRTRTELIFDAYVKRMLTEGPESRYRPEQTLTWLTWLARTLSGRGEQIFHLDRVGVDWLPKRGHTLFAILDGSFAPTFVTLLTCLWLMAADRMGVLDTDFAQAGQVVLIGAIMTVAVAIGSRGGFADQDEKGGYLWMFGWIAGGALLCGQVAPDVRWSDSGVRVLCLVYLWVAVASLEGTFRSAHVPVEQIRWTLRPRMTIAPSQRFFALGVIPLAVIGAQAVLFGYVFSLLLPGGLWFAATLLLVLIYGLGDNIEPSLRDKRPRPNEGTRRSARFAFLLGSANAIAVALTILLLFWIAAPGTPPDRLWLAVGLFAPLYGVLRAVRFGGMAAALHWIIRLIMVIRGGTPLRYQRFLHHAEQCILLHSTGNGFVFPHSLFQQYLNTPARDLTARLGLLSDSR</sequence>
<feature type="transmembrane region" description="Helical" evidence="2">
    <location>
        <begin position="651"/>
        <end position="673"/>
    </location>
</feature>
<feature type="transmembrane region" description="Helical" evidence="2">
    <location>
        <begin position="544"/>
        <end position="565"/>
    </location>
</feature>
<keyword evidence="5" id="KW-1185">Reference proteome</keyword>
<feature type="transmembrane region" description="Helical" evidence="2">
    <location>
        <begin position="577"/>
        <end position="596"/>
    </location>
</feature>
<dbReference type="InterPro" id="IPR027417">
    <property type="entry name" value="P-loop_NTPase"/>
</dbReference>
<dbReference type="Pfam" id="PF05729">
    <property type="entry name" value="NACHT"/>
    <property type="match status" value="1"/>
</dbReference>
<dbReference type="OrthoDB" id="419058at2"/>
<evidence type="ECO:0000256" key="1">
    <source>
        <dbReference type="SAM" id="MobiDB-lite"/>
    </source>
</evidence>
<dbReference type="AlphaFoldDB" id="A0A5M3W797"/>
<protein>
    <recommendedName>
        <fullName evidence="3">HTH cro/C1-type domain-containing protein</fullName>
    </recommendedName>
</protein>
<dbReference type="Proteomes" id="UP000334990">
    <property type="component" value="Unassembled WGS sequence"/>
</dbReference>
<evidence type="ECO:0000313" key="4">
    <source>
        <dbReference type="EMBL" id="GES02398.1"/>
    </source>
</evidence>
<dbReference type="InterPro" id="IPR007111">
    <property type="entry name" value="NACHT_NTPase"/>
</dbReference>
<keyword evidence="2" id="KW-0472">Membrane</keyword>
<dbReference type="SUPFAM" id="SSF52540">
    <property type="entry name" value="P-loop containing nucleoside triphosphate hydrolases"/>
    <property type="match status" value="1"/>
</dbReference>
<dbReference type="Gene3D" id="3.40.50.300">
    <property type="entry name" value="P-loop containing nucleotide triphosphate hydrolases"/>
    <property type="match status" value="1"/>
</dbReference>
<dbReference type="InterPro" id="IPR001387">
    <property type="entry name" value="Cro/C1-type_HTH"/>
</dbReference>
<dbReference type="EMBL" id="BLAD01000058">
    <property type="protein sequence ID" value="GES02398.1"/>
    <property type="molecule type" value="Genomic_DNA"/>
</dbReference>
<feature type="transmembrane region" description="Helical" evidence="2">
    <location>
        <begin position="608"/>
        <end position="630"/>
    </location>
</feature>
<accession>A0A5M3W797</accession>
<dbReference type="PROSITE" id="PS50943">
    <property type="entry name" value="HTH_CROC1"/>
    <property type="match status" value="1"/>
</dbReference>
<dbReference type="CDD" id="cd00093">
    <property type="entry name" value="HTH_XRE"/>
    <property type="match status" value="1"/>
</dbReference>
<proteinExistence type="predicted"/>
<feature type="domain" description="HTH cro/C1-type" evidence="3">
    <location>
        <begin position="63"/>
        <end position="107"/>
    </location>
</feature>
<keyword evidence="2" id="KW-1133">Transmembrane helix</keyword>
<name>A0A5M3W797_9ACTN</name>
<feature type="transmembrane region" description="Helical" evidence="2">
    <location>
        <begin position="679"/>
        <end position="699"/>
    </location>
</feature>
<evidence type="ECO:0000256" key="2">
    <source>
        <dbReference type="SAM" id="Phobius"/>
    </source>
</evidence>
<feature type="transmembrane region" description="Helical" evidence="2">
    <location>
        <begin position="720"/>
        <end position="744"/>
    </location>
</feature>
<keyword evidence="2" id="KW-0812">Transmembrane</keyword>
<evidence type="ECO:0000313" key="5">
    <source>
        <dbReference type="Proteomes" id="UP000334990"/>
    </source>
</evidence>
<feature type="transmembrane region" description="Helical" evidence="2">
    <location>
        <begin position="510"/>
        <end position="532"/>
    </location>
</feature>
<reference evidence="4 5" key="1">
    <citation type="submission" date="2019-10" db="EMBL/GenBank/DDBJ databases">
        <title>Whole genome shotgun sequence of Acrocarpospora corrugata NBRC 13972.</title>
        <authorList>
            <person name="Ichikawa N."/>
            <person name="Kimura A."/>
            <person name="Kitahashi Y."/>
            <person name="Komaki H."/>
            <person name="Oguchi A."/>
        </authorList>
    </citation>
    <scope>NUCLEOTIDE SEQUENCE [LARGE SCALE GENOMIC DNA]</scope>
    <source>
        <strain evidence="4 5">NBRC 13972</strain>
    </source>
</reference>